<name>A0A0E9X7V9_ANGAN</name>
<organism evidence="1">
    <name type="scientific">Anguilla anguilla</name>
    <name type="common">European freshwater eel</name>
    <name type="synonym">Muraena anguilla</name>
    <dbReference type="NCBI Taxonomy" id="7936"/>
    <lineage>
        <taxon>Eukaryota</taxon>
        <taxon>Metazoa</taxon>
        <taxon>Chordata</taxon>
        <taxon>Craniata</taxon>
        <taxon>Vertebrata</taxon>
        <taxon>Euteleostomi</taxon>
        <taxon>Actinopterygii</taxon>
        <taxon>Neopterygii</taxon>
        <taxon>Teleostei</taxon>
        <taxon>Anguilliformes</taxon>
        <taxon>Anguillidae</taxon>
        <taxon>Anguilla</taxon>
    </lineage>
</organism>
<evidence type="ECO:0000313" key="1">
    <source>
        <dbReference type="EMBL" id="JAH97940.1"/>
    </source>
</evidence>
<protein>
    <submittedName>
        <fullName evidence="1">Uncharacterized protein</fullName>
    </submittedName>
</protein>
<dbReference type="AlphaFoldDB" id="A0A0E9X7V9"/>
<sequence>MQCPNAVPLLVSPHPMLSAWLIYGCFITTHTLCRSESDHQHIYIQDCGCKNEAKISIHHCVSSEEINKIYTERVNWQIHGGLIHLQVVYTLSTRSN</sequence>
<dbReference type="EMBL" id="GBXM01010637">
    <property type="protein sequence ID" value="JAH97940.1"/>
    <property type="molecule type" value="Transcribed_RNA"/>
</dbReference>
<reference evidence="1" key="2">
    <citation type="journal article" date="2015" name="Fish Shellfish Immunol.">
        <title>Early steps in the European eel (Anguilla anguilla)-Vibrio vulnificus interaction in the gills: Role of the RtxA13 toxin.</title>
        <authorList>
            <person name="Callol A."/>
            <person name="Pajuelo D."/>
            <person name="Ebbesson L."/>
            <person name="Teles M."/>
            <person name="MacKenzie S."/>
            <person name="Amaro C."/>
        </authorList>
    </citation>
    <scope>NUCLEOTIDE SEQUENCE</scope>
</reference>
<reference evidence="1" key="1">
    <citation type="submission" date="2014-11" db="EMBL/GenBank/DDBJ databases">
        <authorList>
            <person name="Amaro Gonzalez C."/>
        </authorList>
    </citation>
    <scope>NUCLEOTIDE SEQUENCE</scope>
</reference>
<accession>A0A0E9X7V9</accession>
<proteinExistence type="predicted"/>